<dbReference type="Proteomes" id="UP000283522">
    <property type="component" value="Unassembled WGS sequence"/>
</dbReference>
<evidence type="ECO:0000256" key="9">
    <source>
        <dbReference type="ARBA" id="ARBA00022989"/>
    </source>
</evidence>
<dbReference type="EMBL" id="QXML01000010">
    <property type="protein sequence ID" value="RIW13084.1"/>
    <property type="molecule type" value="Genomic_DNA"/>
</dbReference>
<keyword evidence="4" id="KW-0808">Transferase</keyword>
<sequence length="295" mass="35342">MEFNQVRVAFVILGYKNPTQIRILIEHLIHSDYFFFIHIDKRIDISPFKDELRKYEGRISWVKRETSYWGSYQCVKALLNGLRQAIDYEKVRFDYFIHLSGQDFPLKSPDFINRTLSQYFPTNFVNVIPFPVLTWEKGGIDRLRHIKLIWKGKRIIFHPEIGNWVLKAFYKVLSGIFIQLDRGKTFYGGEFYFMMHRTGVERLLSNIRKYPIFFHRLKFVTLPEEIIIQTILMMDYEADKLLISEDRFRYIDWETGQKSPKEMNEGEIIGLLNSPYLFGRKFIITNPNFKVSFNE</sequence>
<name>A0A418PNA8_9BACT</name>
<dbReference type="GO" id="GO:0050650">
    <property type="term" value="P:chondroitin sulfate proteoglycan biosynthetic process"/>
    <property type="evidence" value="ECO:0007669"/>
    <property type="project" value="TreeGrafter"/>
</dbReference>
<keyword evidence="6" id="KW-0479">Metal-binding</keyword>
<keyword evidence="11" id="KW-0472">Membrane</keyword>
<keyword evidence="9" id="KW-1133">Transmembrane helix</keyword>
<evidence type="ECO:0000256" key="11">
    <source>
        <dbReference type="ARBA" id="ARBA00023136"/>
    </source>
</evidence>
<keyword evidence="16" id="KW-1185">Reference proteome</keyword>
<keyword evidence="5" id="KW-0812">Transmembrane</keyword>
<reference evidence="15 16" key="1">
    <citation type="submission" date="2018-09" db="EMBL/GenBank/DDBJ databases">
        <authorList>
            <person name="Wang X."/>
            <person name="Du Z."/>
        </authorList>
    </citation>
    <scope>NUCLEOTIDE SEQUENCE [LARGE SCALE GENOMIC DNA]</scope>
    <source>
        <strain evidence="15 16">N3</strain>
    </source>
</reference>
<protein>
    <recommendedName>
        <fullName evidence="14">Peptide O-xylosyltransferase</fullName>
    </recommendedName>
</protein>
<evidence type="ECO:0000313" key="15">
    <source>
        <dbReference type="EMBL" id="RIW13084.1"/>
    </source>
</evidence>
<accession>A0A418PNA8</accession>
<dbReference type="GO" id="GO:0016020">
    <property type="term" value="C:membrane"/>
    <property type="evidence" value="ECO:0007669"/>
    <property type="project" value="InterPro"/>
</dbReference>
<evidence type="ECO:0000256" key="14">
    <source>
        <dbReference type="ARBA" id="ARBA00042865"/>
    </source>
</evidence>
<evidence type="ECO:0000256" key="3">
    <source>
        <dbReference type="ARBA" id="ARBA00022676"/>
    </source>
</evidence>
<dbReference type="InterPro" id="IPR043538">
    <property type="entry name" value="XYLT"/>
</dbReference>
<evidence type="ECO:0000256" key="10">
    <source>
        <dbReference type="ARBA" id="ARBA00023034"/>
    </source>
</evidence>
<keyword evidence="3" id="KW-0328">Glycosyltransferase</keyword>
<evidence type="ECO:0000256" key="6">
    <source>
        <dbReference type="ARBA" id="ARBA00022723"/>
    </source>
</evidence>
<evidence type="ECO:0000256" key="2">
    <source>
        <dbReference type="ARBA" id="ARBA00004648"/>
    </source>
</evidence>
<proteinExistence type="predicted"/>
<comment type="subcellular location">
    <subcellularLocation>
        <location evidence="2">Endoplasmic reticulum membrane</location>
        <topology evidence="2">Single-pass type II membrane protein</topology>
    </subcellularLocation>
    <subcellularLocation>
        <location evidence="1">Golgi apparatus membrane</location>
        <topology evidence="1">Single-pass type II membrane protein</topology>
    </subcellularLocation>
</comment>
<evidence type="ECO:0000256" key="1">
    <source>
        <dbReference type="ARBA" id="ARBA00004323"/>
    </source>
</evidence>
<dbReference type="Pfam" id="PF02485">
    <property type="entry name" value="Branch"/>
    <property type="match status" value="1"/>
</dbReference>
<dbReference type="GO" id="GO:0030158">
    <property type="term" value="F:protein xylosyltransferase activity"/>
    <property type="evidence" value="ECO:0007669"/>
    <property type="project" value="InterPro"/>
</dbReference>
<dbReference type="PANTHER" id="PTHR46025">
    <property type="entry name" value="XYLOSYLTRANSFERASE OXT"/>
    <property type="match status" value="1"/>
</dbReference>
<evidence type="ECO:0000256" key="13">
    <source>
        <dbReference type="ARBA" id="ARBA00023180"/>
    </source>
</evidence>
<dbReference type="GO" id="GO:0015012">
    <property type="term" value="P:heparan sulfate proteoglycan biosynthetic process"/>
    <property type="evidence" value="ECO:0007669"/>
    <property type="project" value="TreeGrafter"/>
</dbReference>
<keyword evidence="7" id="KW-0256">Endoplasmic reticulum</keyword>
<keyword evidence="8" id="KW-0735">Signal-anchor</keyword>
<evidence type="ECO:0000256" key="8">
    <source>
        <dbReference type="ARBA" id="ARBA00022968"/>
    </source>
</evidence>
<evidence type="ECO:0000256" key="4">
    <source>
        <dbReference type="ARBA" id="ARBA00022679"/>
    </source>
</evidence>
<evidence type="ECO:0000256" key="5">
    <source>
        <dbReference type="ARBA" id="ARBA00022692"/>
    </source>
</evidence>
<keyword evidence="10" id="KW-0333">Golgi apparatus</keyword>
<dbReference type="AlphaFoldDB" id="A0A418PNA8"/>
<evidence type="ECO:0000256" key="12">
    <source>
        <dbReference type="ARBA" id="ARBA00023157"/>
    </source>
</evidence>
<keyword evidence="13" id="KW-0325">Glycoprotein</keyword>
<dbReference type="GO" id="GO:0046872">
    <property type="term" value="F:metal ion binding"/>
    <property type="evidence" value="ECO:0007669"/>
    <property type="project" value="UniProtKB-KW"/>
</dbReference>
<evidence type="ECO:0000256" key="7">
    <source>
        <dbReference type="ARBA" id="ARBA00022824"/>
    </source>
</evidence>
<evidence type="ECO:0000313" key="16">
    <source>
        <dbReference type="Proteomes" id="UP000283522"/>
    </source>
</evidence>
<comment type="caution">
    <text evidence="15">The sequence shown here is derived from an EMBL/GenBank/DDBJ whole genome shotgun (WGS) entry which is preliminary data.</text>
</comment>
<organism evidence="15 16">
    <name type="scientific">Algoriphagus lacus</name>
    <dbReference type="NCBI Taxonomy" id="2056311"/>
    <lineage>
        <taxon>Bacteria</taxon>
        <taxon>Pseudomonadati</taxon>
        <taxon>Bacteroidota</taxon>
        <taxon>Cytophagia</taxon>
        <taxon>Cytophagales</taxon>
        <taxon>Cyclobacteriaceae</taxon>
        <taxon>Algoriphagus</taxon>
    </lineage>
</organism>
<dbReference type="PANTHER" id="PTHR46025:SF3">
    <property type="entry name" value="XYLOSYLTRANSFERASE OXT"/>
    <property type="match status" value="1"/>
</dbReference>
<gene>
    <name evidence="15" type="ORF">D0X99_16875</name>
</gene>
<keyword evidence="12" id="KW-1015">Disulfide bond</keyword>
<dbReference type="InterPro" id="IPR003406">
    <property type="entry name" value="Glyco_trans_14"/>
</dbReference>